<keyword evidence="1" id="KW-1133">Transmembrane helix</keyword>
<dbReference type="SUPFAM" id="SSF47203">
    <property type="entry name" value="Acyl-CoA dehydrogenase C-terminal domain-like"/>
    <property type="match status" value="1"/>
</dbReference>
<dbReference type="GO" id="GO:0003997">
    <property type="term" value="F:acyl-CoA oxidase activity"/>
    <property type="evidence" value="ECO:0007669"/>
    <property type="project" value="InterPro"/>
</dbReference>
<dbReference type="GO" id="GO:0071949">
    <property type="term" value="F:FAD binding"/>
    <property type="evidence" value="ECO:0007669"/>
    <property type="project" value="InterPro"/>
</dbReference>
<dbReference type="Gene3D" id="2.40.110.10">
    <property type="entry name" value="Butyryl-CoA Dehydrogenase, subunit A, domain 2"/>
    <property type="match status" value="1"/>
</dbReference>
<keyword evidence="4" id="KW-1185">Reference proteome</keyword>
<evidence type="ECO:0000256" key="1">
    <source>
        <dbReference type="SAM" id="Phobius"/>
    </source>
</evidence>
<dbReference type="GO" id="GO:0005777">
    <property type="term" value="C:peroxisome"/>
    <property type="evidence" value="ECO:0007669"/>
    <property type="project" value="InterPro"/>
</dbReference>
<dbReference type="GO" id="GO:0005504">
    <property type="term" value="F:fatty acid binding"/>
    <property type="evidence" value="ECO:0007669"/>
    <property type="project" value="TreeGrafter"/>
</dbReference>
<sequence length="594" mass="66386">MTYFWHPSFDARTELLSPAQRTLLSYERARTVLRASNLSYNDVLGCTDAFIDMFKHPIVALDFAVLNILACHVNLFLGTLALVIPRRPDLLPLFQQGLDGEYMGNFLLTEVGHGLDITRLETVAEKVEDGFILRTPTDSLHYLGLNWVFRFFPPTTPHPELPKVAVVFARLIEGDVDYGVHPFLIATSDPGHMCPGVSAILLPPRSGTCPLDYAFTSFDNIKLPHGAFLGTEYERIHDRHRALNKYVRRIIMGQIVIPMTASVALKVTSYIGVEYSFRRHVQGKKDAPFPIMAFRTQQIPVLYSVAVACVLNAWADDVARLVRSLDLEGPELQGMATVFKTTVCRLAVQSFREVGERLGGQGTYGHNFISQVEADVRGFIIAEGDVTTISIRLYSELLQRKYTLPACAHGDTILERHAKAIFNECARTLDGLPGGHRDPGFNDLLLPQCERGVFAIGCSYAYSSALDAGVPRELLDLFECAVVRLDPAWYAENESLGEKARISREKSVVDTALPRVREYVRGLNVREVVRVPIASDDTWSAWVEWLGGQRSKEVGRSSYHISDAYSDFRTDSFLFFSVGLEQVRRIVCSVVCST</sequence>
<dbReference type="Pfam" id="PF22924">
    <property type="entry name" value="ACOX_C_alpha1"/>
    <property type="match status" value="1"/>
</dbReference>
<evidence type="ECO:0000259" key="2">
    <source>
        <dbReference type="Pfam" id="PF22924"/>
    </source>
</evidence>
<dbReference type="InterPro" id="IPR055060">
    <property type="entry name" value="ACOX_C_alpha1"/>
</dbReference>
<proteinExistence type="predicted"/>
<keyword evidence="1" id="KW-0472">Membrane</keyword>
<dbReference type="SUPFAM" id="SSF56645">
    <property type="entry name" value="Acyl-CoA dehydrogenase NM domain-like"/>
    <property type="match status" value="1"/>
</dbReference>
<dbReference type="GO" id="GO:0055088">
    <property type="term" value="P:lipid homeostasis"/>
    <property type="evidence" value="ECO:0007669"/>
    <property type="project" value="TreeGrafter"/>
</dbReference>
<dbReference type="OrthoDB" id="538336at2759"/>
<evidence type="ECO:0000313" key="4">
    <source>
        <dbReference type="Proteomes" id="UP000076727"/>
    </source>
</evidence>
<dbReference type="AlphaFoldDB" id="A0A165N2A5"/>
<dbReference type="PANTHER" id="PTHR10909:SF382">
    <property type="entry name" value="ACYL-COENZYME A OXIDASE"/>
    <property type="match status" value="1"/>
</dbReference>
<keyword evidence="1" id="KW-0812">Transmembrane</keyword>
<feature type="domain" description="Acyl-CoA oxidase C-alpha1" evidence="2">
    <location>
        <begin position="251"/>
        <end position="391"/>
    </location>
</feature>
<dbReference type="STRING" id="1314783.A0A165N2A5"/>
<dbReference type="Gene3D" id="1.20.140.10">
    <property type="entry name" value="Butyryl-CoA Dehydrogenase, subunit A, domain 3"/>
    <property type="match status" value="1"/>
</dbReference>
<dbReference type="PANTHER" id="PTHR10909">
    <property type="entry name" value="ELECTRON TRANSPORT OXIDOREDUCTASE"/>
    <property type="match status" value="1"/>
</dbReference>
<organism evidence="3 4">
    <name type="scientific">Daedalea quercina L-15889</name>
    <dbReference type="NCBI Taxonomy" id="1314783"/>
    <lineage>
        <taxon>Eukaryota</taxon>
        <taxon>Fungi</taxon>
        <taxon>Dikarya</taxon>
        <taxon>Basidiomycota</taxon>
        <taxon>Agaricomycotina</taxon>
        <taxon>Agaricomycetes</taxon>
        <taxon>Polyporales</taxon>
        <taxon>Fomitopsis</taxon>
    </lineage>
</organism>
<dbReference type="InterPro" id="IPR036250">
    <property type="entry name" value="AcylCo_DH-like_C"/>
</dbReference>
<dbReference type="GO" id="GO:0033540">
    <property type="term" value="P:fatty acid beta-oxidation using acyl-CoA oxidase"/>
    <property type="evidence" value="ECO:0007669"/>
    <property type="project" value="TreeGrafter"/>
</dbReference>
<evidence type="ECO:0000313" key="3">
    <source>
        <dbReference type="EMBL" id="KZT66416.1"/>
    </source>
</evidence>
<dbReference type="InterPro" id="IPR012258">
    <property type="entry name" value="Acyl-CoA_oxidase"/>
</dbReference>
<dbReference type="Proteomes" id="UP000076727">
    <property type="component" value="Unassembled WGS sequence"/>
</dbReference>
<reference evidence="3 4" key="1">
    <citation type="journal article" date="2016" name="Mol. Biol. Evol.">
        <title>Comparative Genomics of Early-Diverging Mushroom-Forming Fungi Provides Insights into the Origins of Lignocellulose Decay Capabilities.</title>
        <authorList>
            <person name="Nagy L.G."/>
            <person name="Riley R."/>
            <person name="Tritt A."/>
            <person name="Adam C."/>
            <person name="Daum C."/>
            <person name="Floudas D."/>
            <person name="Sun H."/>
            <person name="Yadav J.S."/>
            <person name="Pangilinan J."/>
            <person name="Larsson K.H."/>
            <person name="Matsuura K."/>
            <person name="Barry K."/>
            <person name="Labutti K."/>
            <person name="Kuo R."/>
            <person name="Ohm R.A."/>
            <person name="Bhattacharya S.S."/>
            <person name="Shirouzu T."/>
            <person name="Yoshinaga Y."/>
            <person name="Martin F.M."/>
            <person name="Grigoriev I.V."/>
            <person name="Hibbett D.S."/>
        </authorList>
    </citation>
    <scope>NUCLEOTIDE SEQUENCE [LARGE SCALE GENOMIC DNA]</scope>
    <source>
        <strain evidence="3 4">L-15889</strain>
    </source>
</reference>
<protein>
    <recommendedName>
        <fullName evidence="2">Acyl-CoA oxidase C-alpha1 domain-containing protein</fullName>
    </recommendedName>
</protein>
<gene>
    <name evidence="3" type="ORF">DAEQUDRAFT_675038</name>
</gene>
<dbReference type="EMBL" id="KV429089">
    <property type="protein sequence ID" value="KZT66416.1"/>
    <property type="molecule type" value="Genomic_DNA"/>
</dbReference>
<dbReference type="InterPro" id="IPR046373">
    <property type="entry name" value="Acyl-CoA_Oxase/DH_mid-dom_sf"/>
</dbReference>
<accession>A0A165N2A5</accession>
<feature type="transmembrane region" description="Helical" evidence="1">
    <location>
        <begin position="63"/>
        <end position="84"/>
    </location>
</feature>
<name>A0A165N2A5_9APHY</name>
<dbReference type="InterPro" id="IPR009100">
    <property type="entry name" value="AcylCoA_DH/oxidase_NM_dom_sf"/>
</dbReference>